<name>A0ABS9EIF3_9FLAO</name>
<sequence>MSRESVYITDFVSLKNNQIKHQQKLLYKADSFLELKSFLKESYKVIGLNYPKFHKMDDLCKLGLLASEVILKEKELKTDTAIVLSNASSSLQTDYKHQNSLQQHVSPAVFVYTLPNIILGEISIKYSLKSENVFFIEETFNAKLLNDYAQVLLQSGKASSVVCGWINLINDEYDVFLCLISRKGEIPLSVENLEQLYLFENE</sequence>
<proteinExistence type="predicted"/>
<evidence type="ECO:0008006" key="3">
    <source>
        <dbReference type="Google" id="ProtNLM"/>
    </source>
</evidence>
<dbReference type="Proteomes" id="UP001179363">
    <property type="component" value="Unassembled WGS sequence"/>
</dbReference>
<evidence type="ECO:0000313" key="2">
    <source>
        <dbReference type="Proteomes" id="UP001179363"/>
    </source>
</evidence>
<reference evidence="1" key="1">
    <citation type="submission" date="2022-01" db="EMBL/GenBank/DDBJ databases">
        <title>Gillisia lutea sp. nov., isolated from marine plastic residues from the Malvarosa beach (Valencia, Spain).</title>
        <authorList>
            <person name="Vidal-Verdu A."/>
            <person name="Molina-Menor E."/>
            <person name="Satari L."/>
            <person name="Pascual J."/>
            <person name="Pereto J."/>
            <person name="Porcar M."/>
        </authorList>
    </citation>
    <scope>NUCLEOTIDE SEQUENCE</scope>
    <source>
        <strain evidence="1">M10.2A</strain>
    </source>
</reference>
<protein>
    <recommendedName>
        <fullName evidence="3">3-oxoacyl-ACP synthase</fullName>
    </recommendedName>
</protein>
<accession>A0ABS9EIF3</accession>
<gene>
    <name evidence="1" type="ORF">L1I30_08170</name>
</gene>
<dbReference type="RefSeq" id="WP_236133789.1">
    <property type="nucleotide sequence ID" value="NZ_JAKGTH010000008.1"/>
</dbReference>
<keyword evidence="2" id="KW-1185">Reference proteome</keyword>
<organism evidence="1 2">
    <name type="scientific">Gillisia lutea</name>
    <dbReference type="NCBI Taxonomy" id="2909668"/>
    <lineage>
        <taxon>Bacteria</taxon>
        <taxon>Pseudomonadati</taxon>
        <taxon>Bacteroidota</taxon>
        <taxon>Flavobacteriia</taxon>
        <taxon>Flavobacteriales</taxon>
        <taxon>Flavobacteriaceae</taxon>
        <taxon>Gillisia</taxon>
    </lineage>
</organism>
<comment type="caution">
    <text evidence="1">The sequence shown here is derived from an EMBL/GenBank/DDBJ whole genome shotgun (WGS) entry which is preliminary data.</text>
</comment>
<dbReference type="EMBL" id="JAKGTH010000008">
    <property type="protein sequence ID" value="MCF4101639.1"/>
    <property type="molecule type" value="Genomic_DNA"/>
</dbReference>
<evidence type="ECO:0000313" key="1">
    <source>
        <dbReference type="EMBL" id="MCF4101639.1"/>
    </source>
</evidence>